<dbReference type="EMBL" id="BAABUK010000003">
    <property type="protein sequence ID" value="GAA5808332.1"/>
    <property type="molecule type" value="Genomic_DNA"/>
</dbReference>
<feature type="compositionally biased region" description="Low complexity" evidence="1">
    <location>
        <begin position="68"/>
        <end position="78"/>
    </location>
</feature>
<accession>A0ABP9YNA6</accession>
<sequence length="481" mass="54505">MGENINWSDEFQKMGLDDSGIGISRASSQHEYNFQHRLDQQDRKSNDYGNYDPAVTLRYRDSVSSSASSLSRNSTISSTDTRYFSTMGSPSGPQSPTLNMNAWHHSNAPSPLSIPAHRIERPNSLSPVHHQFPHIPFAEQQQQVSIVEPTGCFVPIKSLPFIQKSNITKHHYVIPSFAMAGEIQAEVMKLLFNEADAAAFKPKEEYERTIPWNIDDNSSLVTLSQYTSLGQETPVTRNYLIGLGQRLGITTIIVVVSIEVIGTVYPLLDNLIKSMELDTHNSQERQQPSWWSRVVLVINQQHGVSDRIAYNQRRSILVDEMPRIQERYGLSNPLSILFLSTQVFDRLQSTNQGGYYKSCCQRILWQMMEKHMMSGRWCSELVGLQTRVPPNTSLINILNEDDETSSSSDDAIFKTVIDFVDGKKKKLVKKKVVQQETVAANTNHLMPATPLQRRSTRRQFQKLHCHDGDDGMSLPTITRHA</sequence>
<name>A0ABP9YNA6_9FUNG</name>
<reference evidence="2 3" key="1">
    <citation type="submission" date="2024-04" db="EMBL/GenBank/DDBJ databases">
        <title>genome sequences of Mucor flavus KT1a and Helicostylum pulchrum KT1b strains isolated from the surface of a dry-aged beef.</title>
        <authorList>
            <person name="Toyotome T."/>
            <person name="Hosono M."/>
            <person name="Torimaru M."/>
            <person name="Fukuda K."/>
            <person name="Mikami N."/>
        </authorList>
    </citation>
    <scope>NUCLEOTIDE SEQUENCE [LARGE SCALE GENOMIC DNA]</scope>
    <source>
        <strain evidence="2 3">KT1a</strain>
    </source>
</reference>
<feature type="compositionally biased region" description="Polar residues" evidence="1">
    <location>
        <begin position="79"/>
        <end position="96"/>
    </location>
</feature>
<gene>
    <name evidence="2" type="ORF">MFLAVUS_001722</name>
</gene>
<organism evidence="2 3">
    <name type="scientific">Mucor flavus</name>
    <dbReference type="NCBI Taxonomy" id="439312"/>
    <lineage>
        <taxon>Eukaryota</taxon>
        <taxon>Fungi</taxon>
        <taxon>Fungi incertae sedis</taxon>
        <taxon>Mucoromycota</taxon>
        <taxon>Mucoromycotina</taxon>
        <taxon>Mucoromycetes</taxon>
        <taxon>Mucorales</taxon>
        <taxon>Mucorineae</taxon>
        <taxon>Mucoraceae</taxon>
        <taxon>Mucor</taxon>
    </lineage>
</organism>
<feature type="region of interest" description="Disordered" evidence="1">
    <location>
        <begin position="68"/>
        <end position="96"/>
    </location>
</feature>
<evidence type="ECO:0000256" key="1">
    <source>
        <dbReference type="SAM" id="MobiDB-lite"/>
    </source>
</evidence>
<keyword evidence="3" id="KW-1185">Reference proteome</keyword>
<evidence type="ECO:0000313" key="3">
    <source>
        <dbReference type="Proteomes" id="UP001473302"/>
    </source>
</evidence>
<dbReference type="Proteomes" id="UP001473302">
    <property type="component" value="Unassembled WGS sequence"/>
</dbReference>
<evidence type="ECO:0000313" key="2">
    <source>
        <dbReference type="EMBL" id="GAA5808332.1"/>
    </source>
</evidence>
<comment type="caution">
    <text evidence="2">The sequence shown here is derived from an EMBL/GenBank/DDBJ whole genome shotgun (WGS) entry which is preliminary data.</text>
</comment>
<proteinExistence type="predicted"/>
<protein>
    <submittedName>
        <fullName evidence="2">Uncharacterized protein</fullName>
    </submittedName>
</protein>